<feature type="compositionally biased region" description="Acidic residues" evidence="1">
    <location>
        <begin position="77"/>
        <end position="101"/>
    </location>
</feature>
<name>A0A438JU32_VITVI</name>
<dbReference type="Proteomes" id="UP000288805">
    <property type="component" value="Unassembled WGS sequence"/>
</dbReference>
<dbReference type="EMBL" id="QGNW01000027">
    <property type="protein sequence ID" value="RVX12439.1"/>
    <property type="molecule type" value="Genomic_DNA"/>
</dbReference>
<dbReference type="PANTHER" id="PTHR36715:SF1">
    <property type="entry name" value="PROTEIN, PUTATIVE-RELATED"/>
    <property type="match status" value="1"/>
</dbReference>
<gene>
    <name evidence="2" type="ORF">CK203_011827</name>
</gene>
<dbReference type="PANTHER" id="PTHR36715">
    <property type="entry name" value="BNAANNG41370D PROTEIN"/>
    <property type="match status" value="1"/>
</dbReference>
<sequence length="317" mass="35196">MEIPIINRMSNFDDPSVLSRLFPISQISQPFSLWKWGALILALLATFTSIINRTKILIIRLRKRSSLAAQPLHSEPDDGGFSDSEDDTCSSISSDDDDDAEPMSLIEDDKNVRVGYCEDEPQSHKTKLRRCRSIGDRLFLSELTNGKSIVKLWDGLSLDNSCGSLVSIYDLNKDLNKSSFFGGTHRFPSVSVTSPAVVVSTMTGNAMNTALRVWDTRVGRQIPAILAEWRPQMGKRVSISTGGIEKVYVRDDVTGELTVGDMRNASSPLQNVTECDGGTWWDADAVMVYKDYVDQWAVKGCESIVSRCCDAVKSYLF</sequence>
<evidence type="ECO:0000313" key="3">
    <source>
        <dbReference type="Proteomes" id="UP000288805"/>
    </source>
</evidence>
<proteinExistence type="predicted"/>
<comment type="caution">
    <text evidence="2">The sequence shown here is derived from an EMBL/GenBank/DDBJ whole genome shotgun (WGS) entry which is preliminary data.</text>
</comment>
<reference evidence="2 3" key="1">
    <citation type="journal article" date="2018" name="PLoS Genet.">
        <title>Population sequencing reveals clonal diversity and ancestral inbreeding in the grapevine cultivar Chardonnay.</title>
        <authorList>
            <person name="Roach M.J."/>
            <person name="Johnson D.L."/>
            <person name="Bohlmann J."/>
            <person name="van Vuuren H.J."/>
            <person name="Jones S.J."/>
            <person name="Pretorius I.S."/>
            <person name="Schmidt S.A."/>
            <person name="Borneman A.R."/>
        </authorList>
    </citation>
    <scope>NUCLEOTIDE SEQUENCE [LARGE SCALE GENOMIC DNA]</scope>
    <source>
        <strain evidence="3">cv. Chardonnay</strain>
        <tissue evidence="2">Leaf</tissue>
    </source>
</reference>
<protein>
    <submittedName>
        <fullName evidence="2">Uncharacterized protein</fullName>
    </submittedName>
</protein>
<dbReference type="AlphaFoldDB" id="A0A438JU32"/>
<organism evidence="2 3">
    <name type="scientific">Vitis vinifera</name>
    <name type="common">Grape</name>
    <dbReference type="NCBI Taxonomy" id="29760"/>
    <lineage>
        <taxon>Eukaryota</taxon>
        <taxon>Viridiplantae</taxon>
        <taxon>Streptophyta</taxon>
        <taxon>Embryophyta</taxon>
        <taxon>Tracheophyta</taxon>
        <taxon>Spermatophyta</taxon>
        <taxon>Magnoliopsida</taxon>
        <taxon>eudicotyledons</taxon>
        <taxon>Gunneridae</taxon>
        <taxon>Pentapetalae</taxon>
        <taxon>rosids</taxon>
        <taxon>Vitales</taxon>
        <taxon>Vitaceae</taxon>
        <taxon>Viteae</taxon>
        <taxon>Vitis</taxon>
    </lineage>
</organism>
<evidence type="ECO:0000256" key="1">
    <source>
        <dbReference type="SAM" id="MobiDB-lite"/>
    </source>
</evidence>
<accession>A0A438JU32</accession>
<feature type="region of interest" description="Disordered" evidence="1">
    <location>
        <begin position="70"/>
        <end position="103"/>
    </location>
</feature>
<evidence type="ECO:0000313" key="2">
    <source>
        <dbReference type="EMBL" id="RVX12439.1"/>
    </source>
</evidence>